<dbReference type="GO" id="GO:0071513">
    <property type="term" value="C:phosphopantothenoylcysteine decarboxylase complex"/>
    <property type="evidence" value="ECO:0007669"/>
    <property type="project" value="TreeGrafter"/>
</dbReference>
<reference evidence="6" key="1">
    <citation type="journal article" date="2020" name="mSystems">
        <title>Genome- and Community-Level Interaction Insights into Carbon Utilization and Element Cycling Functions of Hydrothermarchaeota in Hydrothermal Sediment.</title>
        <authorList>
            <person name="Zhou Z."/>
            <person name="Liu Y."/>
            <person name="Xu W."/>
            <person name="Pan J."/>
            <person name="Luo Z.H."/>
            <person name="Li M."/>
        </authorList>
    </citation>
    <scope>NUCLEOTIDE SEQUENCE [LARGE SCALE GENOMIC DNA]</scope>
    <source>
        <strain evidence="6">SpSt-1056</strain>
    </source>
</reference>
<dbReference type="EC" id="4.1.1.36" evidence="3"/>
<dbReference type="HAMAP" id="MF_02225">
    <property type="entry name" value="CoaBC"/>
    <property type="match status" value="1"/>
</dbReference>
<feature type="binding site" evidence="3">
    <location>
        <position position="330"/>
    </location>
    <ligand>
        <name>CTP</name>
        <dbReference type="ChEBI" id="CHEBI:37563"/>
    </ligand>
</feature>
<dbReference type="GO" id="GO:0015941">
    <property type="term" value="P:pantothenate catabolic process"/>
    <property type="evidence" value="ECO:0007669"/>
    <property type="project" value="InterPro"/>
</dbReference>
<comment type="similarity">
    <text evidence="3">In the C-terminal section; belongs to the PPC synthetase family.</text>
</comment>
<comment type="caution">
    <text evidence="6">The sequence shown here is derived from an EMBL/GenBank/DDBJ whole genome shotgun (WGS) entry which is preliminary data.</text>
</comment>
<dbReference type="Gene3D" id="3.40.50.1950">
    <property type="entry name" value="Flavin prenyltransferase-like"/>
    <property type="match status" value="1"/>
</dbReference>
<sequence>MHPSKEIVGSLSDVLKGRRVALCVTGSVSAYLSPAIARELMRHGAEVTAFLTRDACRLVTPTLLQWATGNPAITDMTGELEHVRYGREVDLVLVAPATANTLAKIASGIADNVVTALALTAMGYGKIVAVAPAMHEPMWMAEQTRRNVETLRRMGVVVLEPSVVEQKAKLAEPAYIADQVLRLLHPKKLPEGVKVLVSAGATVEYLDPIRVVTNQSSGRMGLEIALESYRRGAETTLILGHASVEPPSYIKKVSVNDSESLRETITRILKTTPPDIYFSAIAVADYKPVAKIENKVDTALQPRISIQLSAVDKVLPLAKSLSPSTVVVAFKAEYRVDDKKLLDKARRLLAYSDIVYASDVSRPEAWFGSETTSGIIIDRNDGVVQVVNRRKSEVAAMLLDKAASMLSGR</sequence>
<name>A0A7C5Q8S9_CALS0</name>
<evidence type="ECO:0000256" key="3">
    <source>
        <dbReference type="HAMAP-Rule" id="MF_02225"/>
    </source>
</evidence>
<comment type="catalytic activity">
    <reaction evidence="3">
        <text>(R)-4'-phosphopantothenate + L-cysteine + CTP = N-[(R)-4-phosphopantothenoyl]-L-cysteine + CMP + diphosphate + H(+)</text>
        <dbReference type="Rhea" id="RHEA:19397"/>
        <dbReference type="ChEBI" id="CHEBI:10986"/>
        <dbReference type="ChEBI" id="CHEBI:15378"/>
        <dbReference type="ChEBI" id="CHEBI:33019"/>
        <dbReference type="ChEBI" id="CHEBI:35235"/>
        <dbReference type="ChEBI" id="CHEBI:37563"/>
        <dbReference type="ChEBI" id="CHEBI:59458"/>
        <dbReference type="ChEBI" id="CHEBI:60377"/>
        <dbReference type="EC" id="6.3.2.5"/>
    </reaction>
</comment>
<dbReference type="InterPro" id="IPR036551">
    <property type="entry name" value="Flavin_trans-like"/>
</dbReference>
<keyword evidence="3" id="KW-0511">Multifunctional enzyme</keyword>
<dbReference type="EC" id="6.3.2.5" evidence="3"/>
<dbReference type="Gene3D" id="3.40.50.10300">
    <property type="entry name" value="CoaB-like"/>
    <property type="match status" value="1"/>
</dbReference>
<comment type="similarity">
    <text evidence="3">In the N-terminal section; belongs to the HFCD (homo-oligomeric flavin containing Cys decarboxylase) superfamily.</text>
</comment>
<dbReference type="SUPFAM" id="SSF102645">
    <property type="entry name" value="CoaB-like"/>
    <property type="match status" value="1"/>
</dbReference>
<dbReference type="GO" id="GO:0015937">
    <property type="term" value="P:coenzyme A biosynthetic process"/>
    <property type="evidence" value="ECO:0007669"/>
    <property type="project" value="UniProtKB-UniRule"/>
</dbReference>
<feature type="region of interest" description="Phosphopantothenoylcysteine decarboxylase" evidence="3">
    <location>
        <begin position="1"/>
        <end position="194"/>
    </location>
</feature>
<evidence type="ECO:0000256" key="2">
    <source>
        <dbReference type="ARBA" id="ARBA00023239"/>
    </source>
</evidence>
<evidence type="ECO:0000313" key="6">
    <source>
        <dbReference type="EMBL" id="HHK68966.1"/>
    </source>
</evidence>
<keyword evidence="2 3" id="KW-0456">Lyase</keyword>
<comment type="pathway">
    <text evidence="3">Cofactor biosynthesis; coenzyme A biosynthesis.</text>
</comment>
<dbReference type="GO" id="GO:0004632">
    <property type="term" value="F:phosphopantothenate--cysteine ligase activity"/>
    <property type="evidence" value="ECO:0007669"/>
    <property type="project" value="UniProtKB-UniRule"/>
</dbReference>
<dbReference type="EMBL" id="DRWN01000063">
    <property type="protein sequence ID" value="HHK68966.1"/>
    <property type="molecule type" value="Genomic_DNA"/>
</dbReference>
<dbReference type="GO" id="GO:0010181">
    <property type="term" value="F:FMN binding"/>
    <property type="evidence" value="ECO:0007669"/>
    <property type="project" value="UniProtKB-UniRule"/>
</dbReference>
<keyword evidence="3" id="KW-0285">Flavoprotein</keyword>
<protein>
    <recommendedName>
        <fullName evidence="3">Coenzyme A biosynthesis bifunctional protein CoaBC</fullName>
    </recommendedName>
    <alternativeName>
        <fullName evidence="3">DNA/pantothenate metabolism flavoprotein</fullName>
    </alternativeName>
    <alternativeName>
        <fullName evidence="3">Phosphopantothenoylcysteine synthetase/decarboxylase</fullName>
        <shortName evidence="3">PPCS-PPCDC</shortName>
    </alternativeName>
    <domain>
        <recommendedName>
            <fullName evidence="3">Phosphopantothenoylcysteine decarboxylase</fullName>
            <shortName evidence="3">PPC decarboxylase</shortName>
            <shortName evidence="3">PPC-DC</shortName>
            <ecNumber evidence="3">4.1.1.36</ecNumber>
        </recommendedName>
        <alternativeName>
            <fullName evidence="3">CoaC</fullName>
        </alternativeName>
    </domain>
    <domain>
        <recommendedName>
            <fullName evidence="3">Phosphopantothenate--cysteine ligase</fullName>
            <ecNumber evidence="3">6.3.2.5</ecNumber>
        </recommendedName>
        <alternativeName>
            <fullName evidence="3">CoaB</fullName>
        </alternativeName>
        <alternativeName>
            <fullName evidence="3">Phosphopantothenoylcysteine synthetase</fullName>
            <shortName evidence="3">PPC synthetase</shortName>
            <shortName evidence="3">PPC-S</shortName>
        </alternativeName>
    </domain>
</protein>
<comment type="cofactor">
    <cofactor evidence="3">
        <name>Mg(2+)</name>
        <dbReference type="ChEBI" id="CHEBI:18420"/>
    </cofactor>
</comment>
<evidence type="ECO:0000259" key="4">
    <source>
        <dbReference type="Pfam" id="PF02441"/>
    </source>
</evidence>
<dbReference type="GO" id="GO:0046872">
    <property type="term" value="F:metal ion binding"/>
    <property type="evidence" value="ECO:0007669"/>
    <property type="project" value="UniProtKB-KW"/>
</dbReference>
<gene>
    <name evidence="3 6" type="primary">coaBC</name>
    <name evidence="6" type="ORF">ENM11_07450</name>
</gene>
<dbReference type="PANTHER" id="PTHR14359:SF6">
    <property type="entry name" value="PHOSPHOPANTOTHENOYLCYSTEINE DECARBOXYLASE"/>
    <property type="match status" value="1"/>
</dbReference>
<dbReference type="Pfam" id="PF04127">
    <property type="entry name" value="DFP"/>
    <property type="match status" value="1"/>
</dbReference>
<dbReference type="GO" id="GO:0004633">
    <property type="term" value="F:phosphopantothenoylcysteine decarboxylase activity"/>
    <property type="evidence" value="ECO:0007669"/>
    <property type="project" value="UniProtKB-UniRule"/>
</dbReference>
<accession>A0A7C5Q8S9</accession>
<comment type="function">
    <text evidence="3">Catalyzes two sequential steps in the biosynthesis of coenzyme A. In the first step cysteine is conjugated to 4'-phosphopantothenate to form 4-phosphopantothenoylcysteine. In the second step the latter compound is decarboxylated to form 4'-phosphopantotheine.</text>
</comment>
<keyword evidence="3" id="KW-0479">Metal-binding</keyword>
<evidence type="ECO:0000259" key="5">
    <source>
        <dbReference type="Pfam" id="PF04127"/>
    </source>
</evidence>
<feature type="binding site" evidence="3">
    <location>
        <position position="285"/>
    </location>
    <ligand>
        <name>CTP</name>
        <dbReference type="ChEBI" id="CHEBI:37563"/>
    </ligand>
</feature>
<dbReference type="AlphaFoldDB" id="A0A7C5Q8S9"/>
<dbReference type="NCBIfam" id="TIGR00521">
    <property type="entry name" value="coaBC_dfp"/>
    <property type="match status" value="1"/>
</dbReference>
<dbReference type="SUPFAM" id="SSF52507">
    <property type="entry name" value="Homo-oligomeric flavin-containing Cys decarboxylases, HFCD"/>
    <property type="match status" value="1"/>
</dbReference>
<dbReference type="InterPro" id="IPR007085">
    <property type="entry name" value="DNA/pantothenate-metab_flavo_C"/>
</dbReference>
<keyword evidence="3 6" id="KW-0436">Ligase</keyword>
<organism evidence="6">
    <name type="scientific">Caldiarchaeum subterraneum</name>
    <dbReference type="NCBI Taxonomy" id="311458"/>
    <lineage>
        <taxon>Archaea</taxon>
        <taxon>Nitrososphaerota</taxon>
        <taxon>Candidatus Caldarchaeales</taxon>
        <taxon>Candidatus Caldarchaeaceae</taxon>
        <taxon>Candidatus Caldarchaeum</taxon>
    </lineage>
</organism>
<feature type="domain" description="DNA/pantothenate metabolism flavoprotein C-terminal" evidence="5">
    <location>
        <begin position="192"/>
        <end position="404"/>
    </location>
</feature>
<feature type="domain" description="Flavoprotein" evidence="4">
    <location>
        <begin position="19"/>
        <end position="183"/>
    </location>
</feature>
<dbReference type="Pfam" id="PF02441">
    <property type="entry name" value="Flavoprotein"/>
    <property type="match status" value="1"/>
</dbReference>
<comment type="caution">
    <text evidence="3">Lacks conserved residue(s) required for the propagation of feature annotation.</text>
</comment>
<dbReference type="UniPathway" id="UPA00241"/>
<keyword evidence="3" id="KW-0288">FMN</keyword>
<comment type="cofactor">
    <cofactor evidence="3">
        <name>FMN</name>
        <dbReference type="ChEBI" id="CHEBI:58210"/>
    </cofactor>
    <text evidence="3">Binds 1 FMN per subunit.</text>
</comment>
<feature type="region of interest" description="Phosphopantothenate--cysteine ligase" evidence="3">
    <location>
        <begin position="195"/>
        <end position="409"/>
    </location>
</feature>
<comment type="catalytic activity">
    <reaction evidence="3">
        <text>N-[(R)-4-phosphopantothenoyl]-L-cysteine + H(+) = (R)-4'-phosphopantetheine + CO2</text>
        <dbReference type="Rhea" id="RHEA:16793"/>
        <dbReference type="ChEBI" id="CHEBI:15378"/>
        <dbReference type="ChEBI" id="CHEBI:16526"/>
        <dbReference type="ChEBI" id="CHEBI:59458"/>
        <dbReference type="ChEBI" id="CHEBI:61723"/>
        <dbReference type="EC" id="4.1.1.36"/>
    </reaction>
</comment>
<dbReference type="PANTHER" id="PTHR14359">
    <property type="entry name" value="HOMO-OLIGOMERIC FLAVIN CONTAINING CYS DECARBOXYLASE FAMILY"/>
    <property type="match status" value="1"/>
</dbReference>
<feature type="binding site" evidence="3">
    <location>
        <position position="295"/>
    </location>
    <ligand>
        <name>CTP</name>
        <dbReference type="ChEBI" id="CHEBI:37563"/>
    </ligand>
</feature>
<dbReference type="InterPro" id="IPR005252">
    <property type="entry name" value="CoaBC"/>
</dbReference>
<dbReference type="InterPro" id="IPR035929">
    <property type="entry name" value="CoaB-like_sf"/>
</dbReference>
<dbReference type="InterPro" id="IPR003382">
    <property type="entry name" value="Flavoprotein"/>
</dbReference>
<keyword evidence="3" id="KW-0460">Magnesium</keyword>
<keyword evidence="1 3" id="KW-0210">Decarboxylase</keyword>
<proteinExistence type="inferred from homology"/>
<evidence type="ECO:0000256" key="1">
    <source>
        <dbReference type="ARBA" id="ARBA00022793"/>
    </source>
</evidence>